<evidence type="ECO:0000256" key="2">
    <source>
        <dbReference type="ARBA" id="ARBA00005262"/>
    </source>
</evidence>
<dbReference type="PANTHER" id="PTHR43663">
    <property type="entry name" value="CHROMATE TRANSPORT PROTEIN-RELATED"/>
    <property type="match status" value="1"/>
</dbReference>
<evidence type="ECO:0000256" key="6">
    <source>
        <dbReference type="ARBA" id="ARBA00023136"/>
    </source>
</evidence>
<dbReference type="PANTHER" id="PTHR43663:SF1">
    <property type="entry name" value="CHROMATE TRANSPORTER"/>
    <property type="match status" value="1"/>
</dbReference>
<dbReference type="InterPro" id="IPR003370">
    <property type="entry name" value="Chromate_transpt"/>
</dbReference>
<evidence type="ECO:0000313" key="9">
    <source>
        <dbReference type="Proteomes" id="UP000197032"/>
    </source>
</evidence>
<evidence type="ECO:0000256" key="5">
    <source>
        <dbReference type="ARBA" id="ARBA00022989"/>
    </source>
</evidence>
<evidence type="ECO:0000313" key="8">
    <source>
        <dbReference type="EMBL" id="GAW93818.1"/>
    </source>
</evidence>
<feature type="transmembrane region" description="Helical" evidence="7">
    <location>
        <begin position="120"/>
        <end position="148"/>
    </location>
</feature>
<dbReference type="InterPro" id="IPR052518">
    <property type="entry name" value="CHR_Transporter"/>
</dbReference>
<evidence type="ECO:0000256" key="7">
    <source>
        <dbReference type="SAM" id="Phobius"/>
    </source>
</evidence>
<dbReference type="Pfam" id="PF02417">
    <property type="entry name" value="Chromate_transp"/>
    <property type="match status" value="1"/>
</dbReference>
<gene>
    <name evidence="8" type="ORF">KKC1_29450</name>
</gene>
<dbReference type="GO" id="GO:0015109">
    <property type="term" value="F:chromate transmembrane transporter activity"/>
    <property type="evidence" value="ECO:0007669"/>
    <property type="project" value="InterPro"/>
</dbReference>
<proteinExistence type="inferred from homology"/>
<feature type="transmembrane region" description="Helical" evidence="7">
    <location>
        <begin position="77"/>
        <end position="99"/>
    </location>
</feature>
<dbReference type="RefSeq" id="WP_088554882.1">
    <property type="nucleotide sequence ID" value="NZ_BDGJ01000168.1"/>
</dbReference>
<evidence type="ECO:0000256" key="3">
    <source>
        <dbReference type="ARBA" id="ARBA00022475"/>
    </source>
</evidence>
<feature type="transmembrane region" description="Helical" evidence="7">
    <location>
        <begin position="7"/>
        <end position="28"/>
    </location>
</feature>
<evidence type="ECO:0000256" key="4">
    <source>
        <dbReference type="ARBA" id="ARBA00022692"/>
    </source>
</evidence>
<reference evidence="9" key="1">
    <citation type="journal article" date="2017" name="Appl. Environ. Microbiol.">
        <title>Genomic analysis of Calderihabitans maritimus KKC1, a thermophilic hydrogenogenic carboxydotrophic bacterium isolated from marine sediment.</title>
        <authorList>
            <person name="Omae K."/>
            <person name="Yoneda Y."/>
            <person name="Fukuyama Y."/>
            <person name="Yoshida T."/>
            <person name="Sako Y."/>
        </authorList>
    </citation>
    <scope>NUCLEOTIDE SEQUENCE [LARGE SCALE GENOMIC DNA]</scope>
    <source>
        <strain evidence="9">KKC1</strain>
    </source>
</reference>
<dbReference type="EMBL" id="BDGJ01000168">
    <property type="protein sequence ID" value="GAW93818.1"/>
    <property type="molecule type" value="Genomic_DNA"/>
</dbReference>
<dbReference type="Proteomes" id="UP000197032">
    <property type="component" value="Unassembled WGS sequence"/>
</dbReference>
<keyword evidence="5 7" id="KW-1133">Transmembrane helix</keyword>
<name>A0A1Z5HWM5_9FIRM</name>
<dbReference type="GO" id="GO:0005886">
    <property type="term" value="C:plasma membrane"/>
    <property type="evidence" value="ECO:0007669"/>
    <property type="project" value="UniProtKB-SubCell"/>
</dbReference>
<keyword evidence="4 7" id="KW-0812">Transmembrane</keyword>
<dbReference type="OrthoDB" id="9788907at2"/>
<keyword evidence="9" id="KW-1185">Reference proteome</keyword>
<comment type="caution">
    <text evidence="8">The sequence shown here is derived from an EMBL/GenBank/DDBJ whole genome shotgun (WGS) entry which is preliminary data.</text>
</comment>
<dbReference type="AlphaFoldDB" id="A0A1Z5HWM5"/>
<protein>
    <submittedName>
        <fullName evidence="8">Chromate transporter</fullName>
    </submittedName>
</protein>
<evidence type="ECO:0000256" key="1">
    <source>
        <dbReference type="ARBA" id="ARBA00004651"/>
    </source>
</evidence>
<feature type="transmembrane region" description="Helical" evidence="7">
    <location>
        <begin position="154"/>
        <end position="173"/>
    </location>
</feature>
<accession>A0A1Z5HWM5</accession>
<keyword evidence="6 7" id="KW-0472">Membrane</keyword>
<organism evidence="8 9">
    <name type="scientific">Calderihabitans maritimus</name>
    <dbReference type="NCBI Taxonomy" id="1246530"/>
    <lineage>
        <taxon>Bacteria</taxon>
        <taxon>Bacillati</taxon>
        <taxon>Bacillota</taxon>
        <taxon>Clostridia</taxon>
        <taxon>Neomoorellales</taxon>
        <taxon>Calderihabitantaceae</taxon>
        <taxon>Calderihabitans</taxon>
    </lineage>
</organism>
<sequence>MLLLRLFFTYVKIGTFSIGGGYAMIPLLEKELVKVNHWLTMDQLVDIIALSQMTPGPISINSATFIGYKLAGIPGSLVATGGMVLPPILMILLIARFFFRFQELPVLQAVFRGLRPMVVALILAAGVSFARNALIDVSSVVILVSALFGVTLLRFHPILVILLSGLVGLVIYLP</sequence>
<keyword evidence="3" id="KW-1003">Cell membrane</keyword>
<comment type="subcellular location">
    <subcellularLocation>
        <location evidence="1">Cell membrane</location>
        <topology evidence="1">Multi-pass membrane protein</topology>
    </subcellularLocation>
</comment>
<comment type="similarity">
    <text evidence="2">Belongs to the chromate ion transporter (CHR) (TC 2.A.51) family.</text>
</comment>